<dbReference type="Gene3D" id="2.30.42.10">
    <property type="match status" value="1"/>
</dbReference>
<evidence type="ECO:0000259" key="5">
    <source>
        <dbReference type="PROSITE" id="PS50106"/>
    </source>
</evidence>
<evidence type="ECO:0000256" key="3">
    <source>
        <dbReference type="ARBA" id="ARBA00022737"/>
    </source>
</evidence>
<dbReference type="GO" id="GO:0045197">
    <property type="term" value="P:establishment or maintenance of epithelial cell apical/basal polarity"/>
    <property type="evidence" value="ECO:0007669"/>
    <property type="project" value="TreeGrafter"/>
</dbReference>
<dbReference type="InterPro" id="IPR003591">
    <property type="entry name" value="Leu-rich_rpt_typical-subtyp"/>
</dbReference>
<keyword evidence="7" id="KW-1185">Reference proteome</keyword>
<dbReference type="SMART" id="SM00364">
    <property type="entry name" value="LRR_BAC"/>
    <property type="match status" value="8"/>
</dbReference>
<dbReference type="InterPro" id="IPR036034">
    <property type="entry name" value="PDZ_sf"/>
</dbReference>
<dbReference type="GO" id="GO:0045211">
    <property type="term" value="C:postsynaptic membrane"/>
    <property type="evidence" value="ECO:0007669"/>
    <property type="project" value="TreeGrafter"/>
</dbReference>
<comment type="caution">
    <text evidence="6">The sequence shown here is derived from an EMBL/GenBank/DDBJ whole genome shotgun (WGS) entry which is preliminary data.</text>
</comment>
<keyword evidence="2" id="KW-0433">Leucine-rich repeat</keyword>
<dbReference type="GO" id="GO:0043113">
    <property type="term" value="P:receptor clustering"/>
    <property type="evidence" value="ECO:0007669"/>
    <property type="project" value="TreeGrafter"/>
</dbReference>
<dbReference type="GO" id="GO:0098968">
    <property type="term" value="P:neurotransmitter receptor transport postsynaptic membrane to endosome"/>
    <property type="evidence" value="ECO:0007669"/>
    <property type="project" value="TreeGrafter"/>
</dbReference>
<dbReference type="SMART" id="SM00369">
    <property type="entry name" value="LRR_TYP"/>
    <property type="match status" value="10"/>
</dbReference>
<sequence>MGSSWWQCTACLRAQEEDICELQLNHCNLYDVPGDVFIYERTLEQLYLDANRIKDLPRPLFQCHELRVLSLSDNEVTSLPPAIASLINLEHLDLSKNSIKELPDSIKECKNLRSIDLSVNPFERFPDAITHIIGLRELYINDAYIEYLPANFGRLSALRTLELRENNMMTLPKSMSRLTNLQRLDIGNNDFTELPEVVGDLTNLTELWIDGNDIRRIPVNIEQLYRLNHFDCTMNAVHDIPTEIQGWRDISIMNFSSNEIYQLPDSICYLRTIVTLKIDDNQLNSLPVEIGQMSSLEELIVTKNFLEFLPSSIGLLRKLHCLNADNNYLRCLPPEIGSCNALSLLSLRSNNLTDVPPELGHLSSLRVLNLVNNCIQFLPVSMLNLTNLKALWLSDNQSQPLVPLQQEFNHEEDMMILSCFMLPQKQRKELEKMEQAVGPISGSIVGTGRKICFAAEVEIELPRQLHRAPTPYPKELRNLARHARNLHHQSMHDQRTHSEHEEGMVKEAVVAKSTPTLNTINHHQQQSPSDNKQNPDALNLVEPIEEINRTILAQKTLPEIREAKCVKNPGNNDLQLKPPTIADYVSSTWKPEEYSKTNTAKIVESEKFTEPYKNNNICDQSTIIDLSGKKLDTPLSPPPYHIAAAFSKKAALFQQLNRSCVDDITPSYTHTDNHTLNINNDNNNKIQMQSSKNNQNNQNDIINNNHDTVDSGLNNNIKLNTSIDNTANINNNNNNNNNNNGNNNYYFKEDKPSRIPILKCKNNEGSICESENSYYGDKNGVCLNFDESDKCHEILSEIDIPTSPVTGRKYRSPLSSAHNQLRHSDRSKKSNGSIKNDGLNMDLNNSIELHNDKNSGRSTPLSNNNDSLDINGLKVNGYNSPGDKKPKLKWMFGPHKNVSVLPVQVRKNPGLGFTISGGIAGNETGIIVTKVNPAGPAQGTLKPGDKILEVDGIDLTKSDHDSAVGILRSTGSIVSMMISRPQ</sequence>
<dbReference type="GO" id="GO:0014069">
    <property type="term" value="C:postsynaptic density"/>
    <property type="evidence" value="ECO:0007669"/>
    <property type="project" value="TreeGrafter"/>
</dbReference>
<comment type="similarity">
    <text evidence="1">Belongs to the LAP (LRR and PDZ) protein family.</text>
</comment>
<feature type="region of interest" description="Disordered" evidence="4">
    <location>
        <begin position="803"/>
        <end position="868"/>
    </location>
</feature>
<evidence type="ECO:0000313" key="6">
    <source>
        <dbReference type="EMBL" id="KAF7997883.1"/>
    </source>
</evidence>
<dbReference type="FunFam" id="3.80.10.10:FF:000013">
    <property type="entry name" value="Erbin isoform 7"/>
    <property type="match status" value="1"/>
</dbReference>
<dbReference type="InterPro" id="IPR055414">
    <property type="entry name" value="LRR_R13L4/SHOC2-like"/>
</dbReference>
<feature type="domain" description="PDZ" evidence="5">
    <location>
        <begin position="900"/>
        <end position="982"/>
    </location>
</feature>
<dbReference type="SMART" id="SM00228">
    <property type="entry name" value="PDZ"/>
    <property type="match status" value="1"/>
</dbReference>
<gene>
    <name evidence="6" type="ORF">HCN44_009281</name>
</gene>
<organism evidence="6 7">
    <name type="scientific">Aphidius gifuensis</name>
    <name type="common">Parasitoid wasp</name>
    <dbReference type="NCBI Taxonomy" id="684658"/>
    <lineage>
        <taxon>Eukaryota</taxon>
        <taxon>Metazoa</taxon>
        <taxon>Ecdysozoa</taxon>
        <taxon>Arthropoda</taxon>
        <taxon>Hexapoda</taxon>
        <taxon>Insecta</taxon>
        <taxon>Pterygota</taxon>
        <taxon>Neoptera</taxon>
        <taxon>Endopterygota</taxon>
        <taxon>Hymenoptera</taxon>
        <taxon>Apocrita</taxon>
        <taxon>Ichneumonoidea</taxon>
        <taxon>Braconidae</taxon>
        <taxon>Aphidiinae</taxon>
        <taxon>Aphidius</taxon>
    </lineage>
</organism>
<dbReference type="Pfam" id="PF23598">
    <property type="entry name" value="LRR_14"/>
    <property type="match status" value="1"/>
</dbReference>
<dbReference type="SUPFAM" id="SSF50156">
    <property type="entry name" value="PDZ domain-like"/>
    <property type="match status" value="1"/>
</dbReference>
<dbReference type="EMBL" id="JACMRX010000001">
    <property type="protein sequence ID" value="KAF7997883.1"/>
    <property type="molecule type" value="Genomic_DNA"/>
</dbReference>
<dbReference type="InterPro" id="IPR001611">
    <property type="entry name" value="Leu-rich_rpt"/>
</dbReference>
<dbReference type="InterPro" id="IPR050614">
    <property type="entry name" value="Synaptic_Scaffolding_LAP-MAGUK"/>
</dbReference>
<dbReference type="GO" id="GO:0098887">
    <property type="term" value="P:neurotransmitter receptor transport, endosome to postsynaptic membrane"/>
    <property type="evidence" value="ECO:0007669"/>
    <property type="project" value="TreeGrafter"/>
</dbReference>
<dbReference type="Proteomes" id="UP000639338">
    <property type="component" value="Unassembled WGS sequence"/>
</dbReference>
<dbReference type="Pfam" id="PF00595">
    <property type="entry name" value="PDZ"/>
    <property type="match status" value="1"/>
</dbReference>
<dbReference type="PROSITE" id="PS50106">
    <property type="entry name" value="PDZ"/>
    <property type="match status" value="1"/>
</dbReference>
<dbReference type="GO" id="GO:0005912">
    <property type="term" value="C:adherens junction"/>
    <property type="evidence" value="ECO:0007669"/>
    <property type="project" value="TreeGrafter"/>
</dbReference>
<dbReference type="PANTHER" id="PTHR23119">
    <property type="entry name" value="DISCS LARGE"/>
    <property type="match status" value="1"/>
</dbReference>
<proteinExistence type="inferred from homology"/>
<dbReference type="GO" id="GO:0098609">
    <property type="term" value="P:cell-cell adhesion"/>
    <property type="evidence" value="ECO:0007669"/>
    <property type="project" value="TreeGrafter"/>
</dbReference>
<dbReference type="PANTHER" id="PTHR23119:SF50">
    <property type="entry name" value="PDZ DOMAIN-CONTAINING PROTEIN"/>
    <property type="match status" value="1"/>
</dbReference>
<feature type="compositionally biased region" description="Low complexity" evidence="4">
    <location>
        <begin position="674"/>
        <end position="705"/>
    </location>
</feature>
<dbReference type="InterPro" id="IPR001478">
    <property type="entry name" value="PDZ"/>
</dbReference>
<feature type="region of interest" description="Disordered" evidence="4">
    <location>
        <begin position="667"/>
        <end position="708"/>
    </location>
</feature>
<accession>A0A834Y676</accession>
<evidence type="ECO:0000256" key="1">
    <source>
        <dbReference type="ARBA" id="ARBA00007772"/>
    </source>
</evidence>
<evidence type="ECO:0000256" key="4">
    <source>
        <dbReference type="SAM" id="MobiDB-lite"/>
    </source>
</evidence>
<protein>
    <recommendedName>
        <fullName evidence="5">PDZ domain-containing protein</fullName>
    </recommendedName>
</protein>
<dbReference type="SUPFAM" id="SSF52058">
    <property type="entry name" value="L domain-like"/>
    <property type="match status" value="2"/>
</dbReference>
<dbReference type="GO" id="GO:0016323">
    <property type="term" value="C:basolateral plasma membrane"/>
    <property type="evidence" value="ECO:0007669"/>
    <property type="project" value="TreeGrafter"/>
</dbReference>
<dbReference type="AlphaFoldDB" id="A0A834Y676"/>
<keyword evidence="3" id="KW-0677">Repeat</keyword>
<dbReference type="OrthoDB" id="676979at2759"/>
<feature type="compositionally biased region" description="Polar residues" evidence="4">
    <location>
        <begin position="856"/>
        <end position="868"/>
    </location>
</feature>
<dbReference type="GO" id="GO:0019901">
    <property type="term" value="F:protein kinase binding"/>
    <property type="evidence" value="ECO:0007669"/>
    <property type="project" value="TreeGrafter"/>
</dbReference>
<dbReference type="InterPro" id="IPR032675">
    <property type="entry name" value="LRR_dom_sf"/>
</dbReference>
<evidence type="ECO:0000256" key="2">
    <source>
        <dbReference type="ARBA" id="ARBA00022614"/>
    </source>
</evidence>
<dbReference type="PROSITE" id="PS51450">
    <property type="entry name" value="LRR"/>
    <property type="match status" value="4"/>
</dbReference>
<dbReference type="Pfam" id="PF13855">
    <property type="entry name" value="LRR_8"/>
    <property type="match status" value="2"/>
</dbReference>
<name>A0A834Y676_APHGI</name>
<evidence type="ECO:0000313" key="7">
    <source>
        <dbReference type="Proteomes" id="UP000639338"/>
    </source>
</evidence>
<dbReference type="Gene3D" id="3.80.10.10">
    <property type="entry name" value="Ribonuclease Inhibitor"/>
    <property type="match status" value="3"/>
</dbReference>
<reference evidence="6 7" key="1">
    <citation type="submission" date="2020-08" db="EMBL/GenBank/DDBJ databases">
        <title>Aphidius gifuensis genome sequencing and assembly.</title>
        <authorList>
            <person name="Du Z."/>
        </authorList>
    </citation>
    <scope>NUCLEOTIDE SEQUENCE [LARGE SCALE GENOMIC DNA]</scope>
    <source>
        <strain evidence="6">YNYX2018</strain>
        <tissue evidence="6">Adults</tissue>
    </source>
</reference>